<dbReference type="GO" id="GO:0016740">
    <property type="term" value="F:transferase activity"/>
    <property type="evidence" value="ECO:0007669"/>
    <property type="project" value="UniProtKB-KW"/>
</dbReference>
<reference evidence="1 2" key="1">
    <citation type="submission" date="2018-08" db="EMBL/GenBank/DDBJ databases">
        <title>A genome reference for cultivated species of the human gut microbiota.</title>
        <authorList>
            <person name="Zou Y."/>
            <person name="Xue W."/>
            <person name="Luo G."/>
        </authorList>
    </citation>
    <scope>NUCLEOTIDE SEQUENCE [LARGE SCALE GENOMIC DNA]</scope>
    <source>
        <strain evidence="1 2">AM40-30BH</strain>
    </source>
</reference>
<protein>
    <submittedName>
        <fullName evidence="1">Glycosyltransferase family 2 protein</fullName>
    </submittedName>
</protein>
<name>A0A413VXJ6_9BACE</name>
<accession>A0A413VXJ6</accession>
<comment type="caution">
    <text evidence="1">The sequence shown here is derived from an EMBL/GenBank/DDBJ whole genome shotgun (WGS) entry which is preliminary data.</text>
</comment>
<gene>
    <name evidence="1" type="ORF">DW888_00285</name>
</gene>
<proteinExistence type="predicted"/>
<dbReference type="SUPFAM" id="SSF53448">
    <property type="entry name" value="Nucleotide-diphospho-sugar transferases"/>
    <property type="match status" value="1"/>
</dbReference>
<dbReference type="AlphaFoldDB" id="A0A413VXJ6"/>
<dbReference type="EMBL" id="QSGO01000001">
    <property type="protein sequence ID" value="RHB38297.1"/>
    <property type="molecule type" value="Genomic_DNA"/>
</dbReference>
<keyword evidence="1" id="KW-0808">Transferase</keyword>
<dbReference type="Proteomes" id="UP000284379">
    <property type="component" value="Unassembled WGS sequence"/>
</dbReference>
<dbReference type="InterPro" id="IPR029044">
    <property type="entry name" value="Nucleotide-diphossugar_trans"/>
</dbReference>
<evidence type="ECO:0000313" key="2">
    <source>
        <dbReference type="Proteomes" id="UP000284379"/>
    </source>
</evidence>
<organism evidence="1 2">
    <name type="scientific">Bacteroides nordii</name>
    <dbReference type="NCBI Taxonomy" id="291645"/>
    <lineage>
        <taxon>Bacteria</taxon>
        <taxon>Pseudomonadati</taxon>
        <taxon>Bacteroidota</taxon>
        <taxon>Bacteroidia</taxon>
        <taxon>Bacteroidales</taxon>
        <taxon>Bacteroidaceae</taxon>
        <taxon>Bacteroides</taxon>
    </lineage>
</organism>
<sequence>MKKILITCVNYNTYDYLIRFIDSIENSLLHCNIQNLQVEIHIADHSTQKQKVDFSKYKDINIILYPLDNLGYLGGAATIINHIDDITQYDFVAISNVDLAIDKFFFSSLLEQKLPDETGWIAPSIYSKLEKRDKNPKILNRYSLKRIKMLQIMYKYPIVNKIYLATLYKRKKIQATIPAGKTIYAGHGSFILLTKKFFSNYRQLKYPIFLFGEEIYFAELMQKQNLKVLYIPSIKIWDIEHTSTGSIKKRTYYRYNHEAITYIRKTFYE</sequence>
<dbReference type="Gene3D" id="3.90.550.10">
    <property type="entry name" value="Spore Coat Polysaccharide Biosynthesis Protein SpsA, Chain A"/>
    <property type="match status" value="1"/>
</dbReference>
<dbReference type="RefSeq" id="WP_122200603.1">
    <property type="nucleotide sequence ID" value="NZ_CABJFV010000001.1"/>
</dbReference>
<evidence type="ECO:0000313" key="1">
    <source>
        <dbReference type="EMBL" id="RHB38297.1"/>
    </source>
</evidence>